<evidence type="ECO:0000313" key="2">
    <source>
        <dbReference type="Proteomes" id="UP000034835"/>
    </source>
</evidence>
<dbReference type="Pfam" id="PF13385">
    <property type="entry name" value="Laminin_G_3"/>
    <property type="match status" value="1"/>
</dbReference>
<comment type="caution">
    <text evidence="1">The sequence shown here is derived from an EMBL/GenBank/DDBJ whole genome shotgun (WGS) entry which is preliminary data.</text>
</comment>
<feature type="non-terminal residue" evidence="1">
    <location>
        <position position="152"/>
    </location>
</feature>
<sequence length="152" mass="16534">MRIDDNSAQNLEFYIGDGSNYHYCTKPHGMTAGNWYHVAGSYDGSTFNLYVNGKNIGSCSDVFTPNWGTQTLGIGGAAEYWGGVIDSLRVWGRALTPSEIMSNYNAGNVELQTRVGSDTSPDDGSWEAWRPVTNETVIDNLDNPLDIATPSA</sequence>
<protein>
    <recommendedName>
        <fullName evidence="3">LamG-like jellyroll fold domain-containing protein</fullName>
    </recommendedName>
</protein>
<dbReference type="AlphaFoldDB" id="A0A0G1JJF8"/>
<evidence type="ECO:0008006" key="3">
    <source>
        <dbReference type="Google" id="ProtNLM"/>
    </source>
</evidence>
<name>A0A0G1JJF8_9BACT</name>
<accession>A0A0G1JJF8</accession>
<dbReference type="EMBL" id="LCJG01000057">
    <property type="protein sequence ID" value="KKT71731.1"/>
    <property type="molecule type" value="Genomic_DNA"/>
</dbReference>
<dbReference type="SUPFAM" id="SSF49899">
    <property type="entry name" value="Concanavalin A-like lectins/glucanases"/>
    <property type="match status" value="1"/>
</dbReference>
<dbReference type="Gene3D" id="2.60.120.200">
    <property type="match status" value="1"/>
</dbReference>
<reference evidence="1 2" key="1">
    <citation type="journal article" date="2015" name="Nature">
        <title>rRNA introns, odd ribosomes, and small enigmatic genomes across a large radiation of phyla.</title>
        <authorList>
            <person name="Brown C.T."/>
            <person name="Hug L.A."/>
            <person name="Thomas B.C."/>
            <person name="Sharon I."/>
            <person name="Castelle C.J."/>
            <person name="Singh A."/>
            <person name="Wilkins M.J."/>
            <person name="Williams K.H."/>
            <person name="Banfield J.F."/>
        </authorList>
    </citation>
    <scope>NUCLEOTIDE SEQUENCE [LARGE SCALE GENOMIC DNA]</scope>
</reference>
<dbReference type="InterPro" id="IPR013320">
    <property type="entry name" value="ConA-like_dom_sf"/>
</dbReference>
<organism evidence="1 2">
    <name type="scientific">Candidatus Collierbacteria bacterium GW2011_GWB1_44_6</name>
    <dbReference type="NCBI Taxonomy" id="1618384"/>
    <lineage>
        <taxon>Bacteria</taxon>
        <taxon>Candidatus Collieribacteriota</taxon>
    </lineage>
</organism>
<evidence type="ECO:0000313" key="1">
    <source>
        <dbReference type="EMBL" id="KKT71731.1"/>
    </source>
</evidence>
<dbReference type="Proteomes" id="UP000034835">
    <property type="component" value="Unassembled WGS sequence"/>
</dbReference>
<gene>
    <name evidence="1" type="ORF">UW68_C0057G0006</name>
</gene>
<dbReference type="STRING" id="1618384.UW68_C0057G0006"/>
<proteinExistence type="predicted"/>